<dbReference type="EMBL" id="DS113478">
    <property type="protein sequence ID" value="EAY04337.1"/>
    <property type="molecule type" value="Genomic_DNA"/>
</dbReference>
<evidence type="ECO:0000256" key="4">
    <source>
        <dbReference type="ARBA" id="ARBA00023212"/>
    </source>
</evidence>
<dbReference type="PANTHER" id="PTHR18905">
    <property type="entry name" value="NINEIN"/>
    <property type="match status" value="1"/>
</dbReference>
<evidence type="ECO:0000256" key="2">
    <source>
        <dbReference type="ARBA" id="ARBA00022490"/>
    </source>
</evidence>
<dbReference type="Proteomes" id="UP000001542">
    <property type="component" value="Unassembled WGS sequence"/>
</dbReference>
<name>A2ESM8_TRIV3</name>
<feature type="compositionally biased region" description="Polar residues" evidence="6">
    <location>
        <begin position="2079"/>
        <end position="2099"/>
    </location>
</feature>
<feature type="region of interest" description="Disordered" evidence="6">
    <location>
        <begin position="1307"/>
        <end position="1343"/>
    </location>
</feature>
<feature type="compositionally biased region" description="Basic and acidic residues" evidence="6">
    <location>
        <begin position="1909"/>
        <end position="1922"/>
    </location>
</feature>
<dbReference type="GO" id="GO:0005813">
    <property type="term" value="C:centrosome"/>
    <property type="evidence" value="ECO:0007669"/>
    <property type="project" value="UniProtKB-SubCell"/>
</dbReference>
<dbReference type="VEuPathDB" id="TrichDB:TVAGG3_0220710"/>
<evidence type="ECO:0000256" key="5">
    <source>
        <dbReference type="SAM" id="Coils"/>
    </source>
</evidence>
<gene>
    <name evidence="7" type="ORF">TVAG_069870</name>
</gene>
<evidence type="ECO:0000256" key="1">
    <source>
        <dbReference type="ARBA" id="ARBA00004300"/>
    </source>
</evidence>
<feature type="compositionally biased region" description="Basic and acidic residues" evidence="6">
    <location>
        <begin position="1012"/>
        <end position="1037"/>
    </location>
</feature>
<feature type="coiled-coil region" evidence="5">
    <location>
        <begin position="539"/>
        <end position="580"/>
    </location>
</feature>
<feature type="coiled-coil region" evidence="5">
    <location>
        <begin position="1745"/>
        <end position="1810"/>
    </location>
</feature>
<feature type="region of interest" description="Disordered" evidence="6">
    <location>
        <begin position="1852"/>
        <end position="1934"/>
    </location>
</feature>
<feature type="compositionally biased region" description="Basic residues" evidence="6">
    <location>
        <begin position="928"/>
        <end position="937"/>
    </location>
</feature>
<evidence type="ECO:0000313" key="7">
    <source>
        <dbReference type="EMBL" id="EAY04337.1"/>
    </source>
</evidence>
<feature type="compositionally biased region" description="Low complexity" evidence="6">
    <location>
        <begin position="2004"/>
        <end position="2015"/>
    </location>
</feature>
<feature type="coiled-coil region" evidence="5">
    <location>
        <begin position="333"/>
        <end position="378"/>
    </location>
</feature>
<proteinExistence type="predicted"/>
<dbReference type="PANTHER" id="PTHR18905:SF13">
    <property type="entry name" value="NON-CENTROSOMAL MICROTUBULE ARRAY"/>
    <property type="match status" value="1"/>
</dbReference>
<accession>A2ESM8</accession>
<keyword evidence="3" id="KW-0597">Phosphoprotein</keyword>
<evidence type="ECO:0000256" key="6">
    <source>
        <dbReference type="SAM" id="MobiDB-lite"/>
    </source>
</evidence>
<dbReference type="RefSeq" id="XP_001316560.1">
    <property type="nucleotide sequence ID" value="XM_001316525.1"/>
</dbReference>
<feature type="coiled-coil region" evidence="5">
    <location>
        <begin position="720"/>
        <end position="747"/>
    </location>
</feature>
<feature type="coiled-coil region" evidence="5">
    <location>
        <begin position="1681"/>
        <end position="1715"/>
    </location>
</feature>
<comment type="subcellular location">
    <subcellularLocation>
        <location evidence="1">Cytoplasm</location>
        <location evidence="1">Cytoskeleton</location>
        <location evidence="1">Microtubule organizing center</location>
        <location evidence="1">Centrosome</location>
    </subcellularLocation>
</comment>
<feature type="coiled-coil region" evidence="5">
    <location>
        <begin position="229"/>
        <end position="297"/>
    </location>
</feature>
<feature type="region of interest" description="Disordered" evidence="6">
    <location>
        <begin position="1993"/>
        <end position="2017"/>
    </location>
</feature>
<feature type="coiled-coil region" evidence="5">
    <location>
        <begin position="412"/>
        <end position="492"/>
    </location>
</feature>
<protein>
    <submittedName>
        <fullName evidence="7">Uncharacterized protein</fullName>
    </submittedName>
</protein>
<sequence length="2481" mass="286060">MSNAAGFRGSSRVGLSKIRPLTAKARPPSSKNHDIELPNGNYLNEHKANQLWADIESVKPREYTVVEADELKRTMTVSALQDTSGKIQSLISKFDDIDQETVMNMVAVYERETGNEVFDENIILTESKAGVLDLISQMKDLTDSEKILIDTLKMWFAQMNNKTDLNVELTDVPNVDHVIKDLERIVSDVNEKSEKVVLIHNDISDFMFKQIGALKRIITIKNEDISKLKKTIDEQNAAAEKRKIKKKQEADAKKEAARVKEQFEAQIKQMTELKNQVDQLKKQLQDSELKRIAAQTNQQPERSNSREMLEMNNNLANLKLVQEEMESMYNKKLEELKAVIAQRDDKIKDQDKQMNGVLEKLKKKEQEIFDLNAALQKQLKINAIESHRPQQAPPEVKGISQKQYEEEKALMILQHGEEIKKLQQEFSEEMRRQLDDQRERYMSERRALLATVTTGDQQALLASIQAEFQKRIDDLNQEKEEMKQTAMNNLASKLALITRQYEHRIKGLQENHQDEMNIALESLKHDRQILELDFEEKFNVEVRKVEAEANEKVEKLQKRIQELENAHNNDLEVIKNINSNIDEFCQKSGVDRQIFKTNLETSDAEKTEIAVPNIANQSLEISKYAEKLKIAREEMENQNKWELEKQKKFYDREMTKLASNVQQGVRDKLVELQDLINRTGNKETIENVMKMIESTTNMFETMNEQLIKMEDVQNEPVITINEVSEKTKSLTEKIIELRQKMSDMELEQGNGAKTIDDMKRELEMFRSSANGDQTKLKQLIDEMNEKHLLEIQERDKMIKDLSELGNTAKKQINFSMSGNEGIFNNRQKLSVDIGTTATINNQLKFTEDEVLLHVENVVVKDEKGEEKEVPIPSGILPKKEEPKREIHLSVQQKVQFLNIINEKAAQIQRFDNIVIQNQQQQEPFVKTPSRKRAKTIKVKSEPNIKPKQPKRPSSPLVNKEEPKLAKTQIIKPIEIAEEEKPKELPKEIIEEEKPKEETVVEEPPKVNEVVEEETKKVEEEEEKKKEEKQVQEEPKEEIQEEEEEMNEYEEEFIEYFDIYTQTVDPITHKLNLLVSEPLSKEEAESITNLTIPSGHDSFHISPRQEELRIVMTFVGEKYLAKKFDLTENTEIFDHQVPLQEPKDEVHLGISIVNHYCRLEPIVSFVVKDHDEGFVRKLEFHHMDIISAEIGYERKKGLEMDIHSFEVPLGQTPNHGFLDSIKVTAFDRQKGLYSKLKKDLSEAQKQLAEKPIVVLVKDHTLDEIAKPKFSRSAGIPLRAYTNENLGIPTLSKDLINGSSYLTLTSDMSSAELRNDAEEEEVYEEDYEEQTNENQNDPAPSGRIKKIKSSRSKLEMKKMNIQDVNLPDIDINADPFGSGIKLLQTQMRELKIFGDDDNECVEKIGSDSMAYYAYIAAAGYTDDAHFSFLDSIKAAKNEHDDLHTKLIRIIGIGQTLVKCVSTMKQRYERTLNDLNSTKVQAVKSEVKFQQELVNSIQQQADDPNASSKMNQLNHLHKLENSLSVVDSLKLVKTEEEVQRYDILMATVSQSIKQVKEDVVIPKQQMDKITNDIQVFIAELNKNELEQISQAEETSSEAKRLRVQRDNLRKELKSKQLETETLQTEVNKLQQRIEELKEQKNAEASLTQAQLSNLREAMAAGEGATPDQAKDQFKKHMLNMVSLLDAVNAEKSMLTSKVNDLEDELSRAYEREKKLQIQVSDLIDDNNNFKRSNTSSIMFKDADIEHLKEQLNADKIVNESQRKQLEEATANNAVLLQANSRLEDDLFNARSEIRQLKMQLEELNIQLTLKSKQNANQPLQKDNNSQKSVSLKLQNHSKQNSLKDYQNQLQRQSIVKNDNQKQLPPTPKEQKQNVEEEKQEIVEEKKEEEEKHEEQITQPVKEETNEHIQLTETKHEEDEMEEPKQADSSYNSKENLFRNSSTYGDEIDTFEESLVLIDFQKDNFSTLGDNAPHSVHNPLNFLGNKKKKLILTERPQTQTNRQRMRHTTSTTPSLPTNTDVDLTINNAVQGKRQISGVSEKVRPTTRIQDTTAVVLATTNNKPEGDLPVITSNLKFPQMNIEPPTNNRPKTSMGNSTSRSQQMKAPIPPLPGIVIDKTLEQNPPEPVRITLMVNNSMTNELKAIKKPMVIPPLPPPIQGNTSARSENLSLRGMQIAQKIEQRQNLETMRLIERLREQIKKLVQQNETSEKTIMTQRQKITELTLQLHRTKLDVIKANDTTKRTQIRADNIKSRIEICYNEISQRDDEIRKLKRELIILKNSTSPINEASSKIMIAKRERERIKRERRQRQEMKAATQEALKAATNEATYKHLSTLLANTESSMARLEANKRMWKEIERNQVMLVLEAMSRLSTTQVDRVKAMLPELSPFRSIRHEYKFDVVQNNSDEIEKISPKVQFRENPESIGPTYADKVMIMDKLDPPLTNEERRDIIMRRESPELTKRLVDTLKKQEKDNTITSQEVIKTA</sequence>
<feature type="region of interest" description="Disordered" evidence="6">
    <location>
        <begin position="2073"/>
        <end position="2100"/>
    </location>
</feature>
<feature type="compositionally biased region" description="Basic and acidic residues" evidence="6">
    <location>
        <begin position="1865"/>
        <end position="1903"/>
    </location>
</feature>
<feature type="coiled-coil region" evidence="5">
    <location>
        <begin position="2281"/>
        <end position="2352"/>
    </location>
</feature>
<organism evidence="7 8">
    <name type="scientific">Trichomonas vaginalis (strain ATCC PRA-98 / G3)</name>
    <dbReference type="NCBI Taxonomy" id="412133"/>
    <lineage>
        <taxon>Eukaryota</taxon>
        <taxon>Metamonada</taxon>
        <taxon>Parabasalia</taxon>
        <taxon>Trichomonadida</taxon>
        <taxon>Trichomonadidae</taxon>
        <taxon>Trichomonas</taxon>
    </lineage>
</organism>
<keyword evidence="4" id="KW-0206">Cytoskeleton</keyword>
<dbReference type="GO" id="GO:0072393">
    <property type="term" value="P:microtubule anchoring at microtubule organizing center"/>
    <property type="evidence" value="ECO:0000318"/>
    <property type="project" value="GO_Central"/>
</dbReference>
<reference evidence="7" key="2">
    <citation type="journal article" date="2007" name="Science">
        <title>Draft genome sequence of the sexually transmitted pathogen Trichomonas vaginalis.</title>
        <authorList>
            <person name="Carlton J.M."/>
            <person name="Hirt R.P."/>
            <person name="Silva J.C."/>
            <person name="Delcher A.L."/>
            <person name="Schatz M."/>
            <person name="Zhao Q."/>
            <person name="Wortman J.R."/>
            <person name="Bidwell S.L."/>
            <person name="Alsmark U.C.M."/>
            <person name="Besteiro S."/>
            <person name="Sicheritz-Ponten T."/>
            <person name="Noel C.J."/>
            <person name="Dacks J.B."/>
            <person name="Foster P.G."/>
            <person name="Simillion C."/>
            <person name="Van de Peer Y."/>
            <person name="Miranda-Saavedra D."/>
            <person name="Barton G.J."/>
            <person name="Westrop G.D."/>
            <person name="Mueller S."/>
            <person name="Dessi D."/>
            <person name="Fiori P.L."/>
            <person name="Ren Q."/>
            <person name="Paulsen I."/>
            <person name="Zhang H."/>
            <person name="Bastida-Corcuera F.D."/>
            <person name="Simoes-Barbosa A."/>
            <person name="Brown M.T."/>
            <person name="Hayes R.D."/>
            <person name="Mukherjee M."/>
            <person name="Okumura C.Y."/>
            <person name="Schneider R."/>
            <person name="Smith A.J."/>
            <person name="Vanacova S."/>
            <person name="Villalvazo M."/>
            <person name="Haas B.J."/>
            <person name="Pertea M."/>
            <person name="Feldblyum T.V."/>
            <person name="Utterback T.R."/>
            <person name="Shu C.L."/>
            <person name="Osoegawa K."/>
            <person name="de Jong P.J."/>
            <person name="Hrdy I."/>
            <person name="Horvathova L."/>
            <person name="Zubacova Z."/>
            <person name="Dolezal P."/>
            <person name="Malik S.B."/>
            <person name="Logsdon J.M. Jr."/>
            <person name="Henze K."/>
            <person name="Gupta A."/>
            <person name="Wang C.C."/>
            <person name="Dunne R.L."/>
            <person name="Upcroft J.A."/>
            <person name="Upcroft P."/>
            <person name="White O."/>
            <person name="Salzberg S.L."/>
            <person name="Tang P."/>
            <person name="Chiu C.-H."/>
            <person name="Lee Y.-S."/>
            <person name="Embley T.M."/>
            <person name="Coombs G.H."/>
            <person name="Mottram J.C."/>
            <person name="Tachezy J."/>
            <person name="Fraser-Liggett C.M."/>
            <person name="Johnson P.J."/>
        </authorList>
    </citation>
    <scope>NUCLEOTIDE SEQUENCE [LARGE SCALE GENOMIC DNA]</scope>
    <source>
        <strain evidence="7">G3</strain>
    </source>
</reference>
<keyword evidence="5" id="KW-0175">Coiled coil</keyword>
<feature type="coiled-coil region" evidence="5">
    <location>
        <begin position="614"/>
        <end position="645"/>
    </location>
</feature>
<reference evidence="7" key="1">
    <citation type="submission" date="2006-10" db="EMBL/GenBank/DDBJ databases">
        <authorList>
            <person name="Amadeo P."/>
            <person name="Zhao Q."/>
            <person name="Wortman J."/>
            <person name="Fraser-Liggett C."/>
            <person name="Carlton J."/>
        </authorList>
    </citation>
    <scope>NUCLEOTIDE SEQUENCE</scope>
    <source>
        <strain evidence="7">G3</strain>
    </source>
</reference>
<feature type="compositionally biased region" description="Polar residues" evidence="6">
    <location>
        <begin position="1923"/>
        <end position="1934"/>
    </location>
</feature>
<feature type="coiled-coil region" evidence="5">
    <location>
        <begin position="1578"/>
        <end position="1654"/>
    </location>
</feature>
<feature type="compositionally biased region" description="Basic and acidic residues" evidence="6">
    <location>
        <begin position="990"/>
        <end position="1005"/>
    </location>
</feature>
<feature type="coiled-coil region" evidence="5">
    <location>
        <begin position="2180"/>
        <end position="2207"/>
    </location>
</feature>
<dbReference type="GO" id="GO:0005815">
    <property type="term" value="C:microtubule organizing center"/>
    <property type="evidence" value="ECO:0000318"/>
    <property type="project" value="GO_Central"/>
</dbReference>
<dbReference type="VEuPathDB" id="TrichDB:TVAG_069870"/>
<keyword evidence="2" id="KW-0963">Cytoplasm</keyword>
<dbReference type="InParanoid" id="A2ESM8"/>
<feature type="compositionally biased region" description="Acidic residues" evidence="6">
    <location>
        <begin position="1315"/>
        <end position="1329"/>
    </location>
</feature>
<keyword evidence="8" id="KW-1185">Reference proteome</keyword>
<dbReference type="SMR" id="A2ESM8"/>
<evidence type="ECO:0000256" key="3">
    <source>
        <dbReference type="ARBA" id="ARBA00022553"/>
    </source>
</evidence>
<dbReference type="KEGG" id="tva:4762192"/>
<feature type="region of interest" description="Disordered" evidence="6">
    <location>
        <begin position="921"/>
        <end position="962"/>
    </location>
</feature>
<dbReference type="OrthoDB" id="10252174at2759"/>
<feature type="region of interest" description="Disordered" evidence="6">
    <location>
        <begin position="990"/>
        <end position="1042"/>
    </location>
</feature>
<evidence type="ECO:0000313" key="8">
    <source>
        <dbReference type="Proteomes" id="UP000001542"/>
    </source>
</evidence>